<evidence type="ECO:0000313" key="6">
    <source>
        <dbReference type="Proteomes" id="UP000595140"/>
    </source>
</evidence>
<dbReference type="InterPro" id="IPR000529">
    <property type="entry name" value="Ribosomal_bS6"/>
</dbReference>
<dbReference type="GO" id="GO:0003735">
    <property type="term" value="F:structural constituent of ribosome"/>
    <property type="evidence" value="ECO:0007669"/>
    <property type="project" value="InterPro"/>
</dbReference>
<proteinExistence type="inferred from homology"/>
<feature type="compositionally biased region" description="Basic and acidic residues" evidence="4">
    <location>
        <begin position="320"/>
        <end position="329"/>
    </location>
</feature>
<evidence type="ECO:0000313" key="5">
    <source>
        <dbReference type="EMBL" id="VFQ76953.1"/>
    </source>
</evidence>
<dbReference type="PANTHER" id="PTHR21011">
    <property type="entry name" value="MITOCHONDRIAL 28S RIBOSOMAL PROTEIN S6"/>
    <property type="match status" value="1"/>
</dbReference>
<keyword evidence="3" id="KW-0694">RNA-binding</keyword>
<sequence length="329" mass="38185">MMDTFLLTAASASSSEVGSLVLCSQNRNFRSKSAKFQFCPSSSSTSSSYFPLPFSSGKLRFSSLIVASSINDNKKKNKNKSDSHSFFPRPDEITFPEAVLLKEVKPGEDGKLLPEFADAEERALFDSLSLQLESDLDVERMRHYEVVYLIHEDHKDKVESVNMMVQDFLKEKKGKVWRFNDWGMRGLAYKIRKANRAHYILMNFELDAKWINDFKELLDKDERVIRHLVMKRDKAETKDCPPPPDYYSLCDDNEVMDEYEDEDEGNDDEIETELEMDDDDFDDEGDYEEEEEDDDDDDDEEEYDDDDDDGGNRPRIPSLARREKELAKV</sequence>
<protein>
    <recommendedName>
        <fullName evidence="7">Ribosomal protein S6</fullName>
    </recommendedName>
</protein>
<dbReference type="PANTHER" id="PTHR21011:SF1">
    <property type="entry name" value="SMALL RIBOSOMAL SUBUNIT PROTEIN BS6M"/>
    <property type="match status" value="1"/>
</dbReference>
<evidence type="ECO:0000256" key="2">
    <source>
        <dbReference type="ARBA" id="ARBA00022730"/>
    </source>
</evidence>
<comment type="similarity">
    <text evidence="1">Belongs to the bacterial ribosomal protein bS6 family.</text>
</comment>
<reference evidence="5 6" key="1">
    <citation type="submission" date="2018-04" db="EMBL/GenBank/DDBJ databases">
        <authorList>
            <person name="Vogel A."/>
        </authorList>
    </citation>
    <scope>NUCLEOTIDE SEQUENCE [LARGE SCALE GENOMIC DNA]</scope>
</reference>
<dbReference type="GO" id="GO:0005737">
    <property type="term" value="C:cytoplasm"/>
    <property type="evidence" value="ECO:0007669"/>
    <property type="project" value="UniProtKB-ARBA"/>
</dbReference>
<gene>
    <name evidence="5" type="ORF">CCAM_LOCUS18729</name>
</gene>
<feature type="region of interest" description="Disordered" evidence="4">
    <location>
        <begin position="258"/>
        <end position="329"/>
    </location>
</feature>
<dbReference type="InterPro" id="IPR035980">
    <property type="entry name" value="Ribosomal_bS6_sf"/>
</dbReference>
<evidence type="ECO:0000256" key="4">
    <source>
        <dbReference type="SAM" id="MobiDB-lite"/>
    </source>
</evidence>
<evidence type="ECO:0008006" key="7">
    <source>
        <dbReference type="Google" id="ProtNLM"/>
    </source>
</evidence>
<dbReference type="InterPro" id="IPR014717">
    <property type="entry name" value="Transl_elong_EF1B/ribsomal_bS6"/>
</dbReference>
<dbReference type="GO" id="GO:0015935">
    <property type="term" value="C:small ribosomal subunit"/>
    <property type="evidence" value="ECO:0007669"/>
    <property type="project" value="TreeGrafter"/>
</dbReference>
<dbReference type="NCBIfam" id="TIGR00166">
    <property type="entry name" value="S6"/>
    <property type="match status" value="1"/>
</dbReference>
<dbReference type="Pfam" id="PF01250">
    <property type="entry name" value="Ribosomal_S6"/>
    <property type="match status" value="1"/>
</dbReference>
<dbReference type="EMBL" id="OOIL02001580">
    <property type="protein sequence ID" value="VFQ76953.1"/>
    <property type="molecule type" value="Genomic_DNA"/>
</dbReference>
<dbReference type="OrthoDB" id="669828at2759"/>
<dbReference type="HAMAP" id="MF_00360">
    <property type="entry name" value="Ribosomal_bS6"/>
    <property type="match status" value="1"/>
</dbReference>
<accession>A0A484LKF7</accession>
<dbReference type="CDD" id="cd00473">
    <property type="entry name" value="bS6"/>
    <property type="match status" value="1"/>
</dbReference>
<dbReference type="Proteomes" id="UP000595140">
    <property type="component" value="Unassembled WGS sequence"/>
</dbReference>
<dbReference type="Gene3D" id="3.30.70.60">
    <property type="match status" value="1"/>
</dbReference>
<keyword evidence="6" id="KW-1185">Reference proteome</keyword>
<evidence type="ECO:0000256" key="3">
    <source>
        <dbReference type="ARBA" id="ARBA00022884"/>
    </source>
</evidence>
<organism evidence="5 6">
    <name type="scientific">Cuscuta campestris</name>
    <dbReference type="NCBI Taxonomy" id="132261"/>
    <lineage>
        <taxon>Eukaryota</taxon>
        <taxon>Viridiplantae</taxon>
        <taxon>Streptophyta</taxon>
        <taxon>Embryophyta</taxon>
        <taxon>Tracheophyta</taxon>
        <taxon>Spermatophyta</taxon>
        <taxon>Magnoliopsida</taxon>
        <taxon>eudicotyledons</taxon>
        <taxon>Gunneridae</taxon>
        <taxon>Pentapetalae</taxon>
        <taxon>asterids</taxon>
        <taxon>lamiids</taxon>
        <taxon>Solanales</taxon>
        <taxon>Convolvulaceae</taxon>
        <taxon>Cuscuteae</taxon>
        <taxon>Cuscuta</taxon>
        <taxon>Cuscuta subgen. Grammica</taxon>
        <taxon>Cuscuta sect. Cleistogrammica</taxon>
    </lineage>
</organism>
<dbReference type="SUPFAM" id="SSF54995">
    <property type="entry name" value="Ribosomal protein S6"/>
    <property type="match status" value="1"/>
</dbReference>
<dbReference type="AlphaFoldDB" id="A0A484LKF7"/>
<evidence type="ECO:0000256" key="1">
    <source>
        <dbReference type="ARBA" id="ARBA00009512"/>
    </source>
</evidence>
<name>A0A484LKF7_9ASTE</name>
<keyword evidence="2" id="KW-0699">rRNA-binding</keyword>
<feature type="compositionally biased region" description="Acidic residues" evidence="4">
    <location>
        <begin position="258"/>
        <end position="309"/>
    </location>
</feature>
<dbReference type="GO" id="GO:0006412">
    <property type="term" value="P:translation"/>
    <property type="evidence" value="ECO:0007669"/>
    <property type="project" value="InterPro"/>
</dbReference>
<dbReference type="InterPro" id="IPR020814">
    <property type="entry name" value="Ribosomal_S6_plastid/chlpt"/>
</dbReference>
<dbReference type="GO" id="GO:0070181">
    <property type="term" value="F:small ribosomal subunit rRNA binding"/>
    <property type="evidence" value="ECO:0007669"/>
    <property type="project" value="TreeGrafter"/>
</dbReference>
<dbReference type="FunFam" id="3.30.70.60:FF:000002">
    <property type="entry name" value="30S ribosomal protein S6"/>
    <property type="match status" value="1"/>
</dbReference>